<dbReference type="AlphaFoldDB" id="A0A084EH93"/>
<accession>A0A084EH93</accession>
<proteinExistence type="predicted"/>
<reference evidence="1 2" key="1">
    <citation type="submission" date="2014-03" db="EMBL/GenBank/DDBJ databases">
        <title>Genome sequence of Sphingobium yanoikuyae B1.</title>
        <authorList>
            <person name="Gan H.M."/>
            <person name="Gan H.Y."/>
            <person name="Savka M.A."/>
        </authorList>
    </citation>
    <scope>NUCLEOTIDE SEQUENCE [LARGE SCALE GENOMIC DNA]</scope>
    <source>
        <strain evidence="1 2">B1</strain>
    </source>
</reference>
<protein>
    <submittedName>
        <fullName evidence="1">Uncharacterized protein</fullName>
    </submittedName>
</protein>
<name>A0A084EH93_SPHYA</name>
<dbReference type="PATRIC" id="fig|13690.10.peg.3626"/>
<evidence type="ECO:0000313" key="2">
    <source>
        <dbReference type="Proteomes" id="UP000028534"/>
    </source>
</evidence>
<dbReference type="Proteomes" id="UP000028534">
    <property type="component" value="Unassembled WGS sequence"/>
</dbReference>
<comment type="caution">
    <text evidence="1">The sequence shown here is derived from an EMBL/GenBank/DDBJ whole genome shotgun (WGS) entry which is preliminary data.</text>
</comment>
<gene>
    <name evidence="1" type="ORF">CP98_03540</name>
</gene>
<sequence>MLAIRVRLLEFRLSIMLGCTSAPKLSRQDPFLVPALTKFTHQVRQIMAGALQCACGPEIGKAVNARDRNADGCDLRRDILVYADAAFIAGMGDRYQVLGA</sequence>
<organism evidence="1 2">
    <name type="scientific">Sphingobium yanoikuyae</name>
    <name type="common">Sphingomonas yanoikuyae</name>
    <dbReference type="NCBI Taxonomy" id="13690"/>
    <lineage>
        <taxon>Bacteria</taxon>
        <taxon>Pseudomonadati</taxon>
        <taxon>Pseudomonadota</taxon>
        <taxon>Alphaproteobacteria</taxon>
        <taxon>Sphingomonadales</taxon>
        <taxon>Sphingomonadaceae</taxon>
        <taxon>Sphingobium</taxon>
    </lineage>
</organism>
<evidence type="ECO:0000313" key="1">
    <source>
        <dbReference type="EMBL" id="KEZ17335.1"/>
    </source>
</evidence>
<dbReference type="EMBL" id="JGVR01000023">
    <property type="protein sequence ID" value="KEZ17335.1"/>
    <property type="molecule type" value="Genomic_DNA"/>
</dbReference>